<dbReference type="AlphaFoldDB" id="A0A5C8P9Z1"/>
<dbReference type="GO" id="GO:0052816">
    <property type="term" value="F:long-chain fatty acyl-CoA hydrolase activity"/>
    <property type="evidence" value="ECO:0007669"/>
    <property type="project" value="TreeGrafter"/>
</dbReference>
<evidence type="ECO:0000313" key="6">
    <source>
        <dbReference type="EMBL" id="TXL70358.1"/>
    </source>
</evidence>
<keyword evidence="7" id="KW-1185">Reference proteome</keyword>
<dbReference type="OrthoDB" id="9801856at2"/>
<dbReference type="Gene3D" id="3.10.129.10">
    <property type="entry name" value="Hotdog Thioesterase"/>
    <property type="match status" value="1"/>
</dbReference>
<gene>
    <name evidence="6" type="ORF">FHP25_35110</name>
</gene>
<dbReference type="GO" id="GO:0005829">
    <property type="term" value="C:cytosol"/>
    <property type="evidence" value="ECO:0007669"/>
    <property type="project" value="TreeGrafter"/>
</dbReference>
<protein>
    <submittedName>
        <fullName evidence="6">Acyl-CoA thioesterase</fullName>
    </submittedName>
</protein>
<comment type="similarity">
    <text evidence="1">Belongs to the acyl coenzyme A hydrolase family.</text>
</comment>
<dbReference type="CDD" id="cd03442">
    <property type="entry name" value="BFIT_BACH"/>
    <property type="match status" value="1"/>
</dbReference>
<dbReference type="RefSeq" id="WP_147851676.1">
    <property type="nucleotide sequence ID" value="NZ_VDUZ01000061.1"/>
</dbReference>
<name>A0A5C8P9Z1_9HYPH</name>
<reference evidence="6 7" key="1">
    <citation type="submission" date="2019-06" db="EMBL/GenBank/DDBJ databases">
        <title>New taxonomy in bacterial strain CC-CFT640, isolated from vineyard.</title>
        <authorList>
            <person name="Lin S.-Y."/>
            <person name="Tsai C.-F."/>
            <person name="Young C.-C."/>
        </authorList>
    </citation>
    <scope>NUCLEOTIDE SEQUENCE [LARGE SCALE GENOMIC DNA]</scope>
    <source>
        <strain evidence="6 7">CC-CFT640</strain>
    </source>
</reference>
<evidence type="ECO:0000313" key="7">
    <source>
        <dbReference type="Proteomes" id="UP000321638"/>
    </source>
</evidence>
<dbReference type="GO" id="GO:0009062">
    <property type="term" value="P:fatty acid catabolic process"/>
    <property type="evidence" value="ECO:0007669"/>
    <property type="project" value="TreeGrafter"/>
</dbReference>
<proteinExistence type="inferred from homology"/>
<evidence type="ECO:0000259" key="5">
    <source>
        <dbReference type="PROSITE" id="PS51770"/>
    </source>
</evidence>
<evidence type="ECO:0000256" key="1">
    <source>
        <dbReference type="ARBA" id="ARBA00010458"/>
    </source>
</evidence>
<feature type="region of interest" description="Disordered" evidence="4">
    <location>
        <begin position="1"/>
        <end position="20"/>
    </location>
</feature>
<dbReference type="InterPro" id="IPR029069">
    <property type="entry name" value="HotDog_dom_sf"/>
</dbReference>
<evidence type="ECO:0000256" key="4">
    <source>
        <dbReference type="SAM" id="MobiDB-lite"/>
    </source>
</evidence>
<sequence length="137" mass="14629">MADTEKVPSAPFRSPDFTREPILRTAPQPADMNGNGDIFGGWVLAQMDIAGGVLASRTAQGRTATVAITAMAFVQPIKVGDLVSVYGEVTRVGTTSITVKMETVVQRRLDPTPIRVTEGTFVYVAIDDAGKPRPVPK</sequence>
<feature type="domain" description="HotDog ACOT-type" evidence="5">
    <location>
        <begin position="15"/>
        <end position="129"/>
    </location>
</feature>
<dbReference type="PROSITE" id="PS51770">
    <property type="entry name" value="HOTDOG_ACOT"/>
    <property type="match status" value="1"/>
</dbReference>
<evidence type="ECO:0000256" key="2">
    <source>
        <dbReference type="ARBA" id="ARBA00022801"/>
    </source>
</evidence>
<dbReference type="Pfam" id="PF03061">
    <property type="entry name" value="4HBT"/>
    <property type="match status" value="1"/>
</dbReference>
<dbReference type="PANTHER" id="PTHR11049">
    <property type="entry name" value="ACYL COENZYME A THIOESTER HYDROLASE"/>
    <property type="match status" value="1"/>
</dbReference>
<keyword evidence="2 3" id="KW-0378">Hydrolase</keyword>
<evidence type="ECO:0000256" key="3">
    <source>
        <dbReference type="PROSITE-ProRule" id="PRU01106"/>
    </source>
</evidence>
<dbReference type="InterPro" id="IPR040170">
    <property type="entry name" value="Cytosol_ACT"/>
</dbReference>
<dbReference type="EMBL" id="VDUZ01000061">
    <property type="protein sequence ID" value="TXL70358.1"/>
    <property type="molecule type" value="Genomic_DNA"/>
</dbReference>
<dbReference type="PANTHER" id="PTHR11049:SF5">
    <property type="entry name" value="ACYL-COA THIOESTER HYDROLASE YCIA"/>
    <property type="match status" value="1"/>
</dbReference>
<dbReference type="SUPFAM" id="SSF54637">
    <property type="entry name" value="Thioesterase/thiol ester dehydrase-isomerase"/>
    <property type="match status" value="1"/>
</dbReference>
<dbReference type="Proteomes" id="UP000321638">
    <property type="component" value="Unassembled WGS sequence"/>
</dbReference>
<organism evidence="6 7">
    <name type="scientific">Vineibacter terrae</name>
    <dbReference type="NCBI Taxonomy" id="2586908"/>
    <lineage>
        <taxon>Bacteria</taxon>
        <taxon>Pseudomonadati</taxon>
        <taxon>Pseudomonadota</taxon>
        <taxon>Alphaproteobacteria</taxon>
        <taxon>Hyphomicrobiales</taxon>
        <taxon>Vineibacter</taxon>
    </lineage>
</organism>
<comment type="caution">
    <text evidence="6">The sequence shown here is derived from an EMBL/GenBank/DDBJ whole genome shotgun (WGS) entry which is preliminary data.</text>
</comment>
<dbReference type="InterPro" id="IPR006683">
    <property type="entry name" value="Thioestr_dom"/>
</dbReference>
<dbReference type="InterPro" id="IPR033120">
    <property type="entry name" value="HOTDOG_ACOT"/>
</dbReference>
<dbReference type="GO" id="GO:0006637">
    <property type="term" value="P:acyl-CoA metabolic process"/>
    <property type="evidence" value="ECO:0007669"/>
    <property type="project" value="TreeGrafter"/>
</dbReference>
<accession>A0A5C8P9Z1</accession>